<dbReference type="GO" id="GO:0003677">
    <property type="term" value="F:DNA binding"/>
    <property type="evidence" value="ECO:0007669"/>
    <property type="project" value="InterPro"/>
</dbReference>
<dbReference type="CDD" id="cd03768">
    <property type="entry name" value="SR_ResInv"/>
    <property type="match status" value="1"/>
</dbReference>
<dbReference type="AlphaFoldDB" id="A0A964RSL3"/>
<dbReference type="Proteomes" id="UP000656077">
    <property type="component" value="Unassembled WGS sequence"/>
</dbReference>
<keyword evidence="1" id="KW-0175">Coiled coil</keyword>
<dbReference type="InterPro" id="IPR050639">
    <property type="entry name" value="SSR_resolvase"/>
</dbReference>
<dbReference type="SMART" id="SM00857">
    <property type="entry name" value="Resolvase"/>
    <property type="match status" value="1"/>
</dbReference>
<dbReference type="InterPro" id="IPR025827">
    <property type="entry name" value="Zn_ribbon_recom_dom"/>
</dbReference>
<dbReference type="Pfam" id="PF13408">
    <property type="entry name" value="Zn_ribbon_recom"/>
    <property type="match status" value="1"/>
</dbReference>
<feature type="domain" description="Recombinase" evidence="3">
    <location>
        <begin position="159"/>
        <end position="322"/>
    </location>
</feature>
<dbReference type="PROSITE" id="PS51736">
    <property type="entry name" value="RECOMBINASES_3"/>
    <property type="match status" value="1"/>
</dbReference>
<dbReference type="SUPFAM" id="SSF53041">
    <property type="entry name" value="Resolvase-like"/>
    <property type="match status" value="1"/>
</dbReference>
<evidence type="ECO:0000259" key="2">
    <source>
        <dbReference type="PROSITE" id="PS51736"/>
    </source>
</evidence>
<feature type="domain" description="Resolvase/invertase-type recombinase catalytic" evidence="2">
    <location>
        <begin position="2"/>
        <end position="151"/>
    </location>
</feature>
<dbReference type="InterPro" id="IPR006119">
    <property type="entry name" value="Resolv_N"/>
</dbReference>
<evidence type="ECO:0000313" key="4">
    <source>
        <dbReference type="EMBL" id="MVX67099.1"/>
    </source>
</evidence>
<evidence type="ECO:0000256" key="1">
    <source>
        <dbReference type="SAM" id="Coils"/>
    </source>
</evidence>
<gene>
    <name evidence="4" type="ORF">GKZ28_25955</name>
</gene>
<dbReference type="InterPro" id="IPR011109">
    <property type="entry name" value="DNA_bind_recombinase_dom"/>
</dbReference>
<dbReference type="PROSITE" id="PS51737">
    <property type="entry name" value="RECOMBINASE_DNA_BIND"/>
    <property type="match status" value="1"/>
</dbReference>
<dbReference type="PANTHER" id="PTHR30461">
    <property type="entry name" value="DNA-INVERTASE FROM LAMBDOID PROPHAGE"/>
    <property type="match status" value="1"/>
</dbReference>
<dbReference type="Gene3D" id="3.90.1750.20">
    <property type="entry name" value="Putative Large Serine Recombinase, Chain B, Domain 2"/>
    <property type="match status" value="2"/>
</dbReference>
<dbReference type="Pfam" id="PF07508">
    <property type="entry name" value="Recombinase"/>
    <property type="match status" value="1"/>
</dbReference>
<evidence type="ECO:0000313" key="5">
    <source>
        <dbReference type="Proteomes" id="UP000656077"/>
    </source>
</evidence>
<dbReference type="RefSeq" id="WP_160361550.1">
    <property type="nucleotide sequence ID" value="NZ_WSRQ01000092.1"/>
</dbReference>
<comment type="caution">
    <text evidence="4">The sequence shown here is derived from an EMBL/GenBank/DDBJ whole genome shotgun (WGS) entry which is preliminary data.</text>
</comment>
<dbReference type="InterPro" id="IPR036162">
    <property type="entry name" value="Resolvase-like_N_sf"/>
</dbReference>
<dbReference type="PANTHER" id="PTHR30461:SF23">
    <property type="entry name" value="DNA RECOMBINASE-RELATED"/>
    <property type="match status" value="1"/>
</dbReference>
<dbReference type="Gene3D" id="3.40.50.1390">
    <property type="entry name" value="Resolvase, N-terminal catalytic domain"/>
    <property type="match status" value="1"/>
</dbReference>
<organism evidence="4 5">
    <name type="scientific">Clostridium chromiireducens</name>
    <dbReference type="NCBI Taxonomy" id="225345"/>
    <lineage>
        <taxon>Bacteria</taxon>
        <taxon>Bacillati</taxon>
        <taxon>Bacillota</taxon>
        <taxon>Clostridia</taxon>
        <taxon>Eubacteriales</taxon>
        <taxon>Clostridiaceae</taxon>
        <taxon>Clostridium</taxon>
    </lineage>
</organism>
<name>A0A964RSL3_9CLOT</name>
<dbReference type="EMBL" id="WSRQ01000092">
    <property type="protein sequence ID" value="MVX67099.1"/>
    <property type="molecule type" value="Genomic_DNA"/>
</dbReference>
<sequence length="542" mass="62106">MNVAIYSRKSKFTGKGESIENQVQMCKDYLLSQNRNDETYEFWVYEDEGFSGGNTNRPEFQRLMNDAALKKFSMLICYRLDRISRNVADFSSTLETLQRYDIDFVSIREQFDTSSPMGRAMIYIASVFAQLERETIAERVRDNMLELAKSGRWLGGTPPLGYKSTPVTYYDENMTEHSMARLSIDAEELEIVKLIYSKYLELKSLSALETYLLENYYKTRNGYNFRKSTLKSILTNPVYAKSSEAIFDYLISQGMTLCGEPDNIHGLLTYNKLKTLYSKEGNHSREFRNPSDWIVAVSKHEGIIDSDNWLKIQKIYSGNSDKFIVSARSHNALLTGILKCEKCGSPMRIMHGPVSKKSGTKLYYYACTLKKDSKGSRCENPNGKVDQIDPIIINAIKDLGKNKEAFIKDLIDKNRQIKKEAVKGNLENNLNILIKQKKDQIDNLLNQLSLAPDLKDIIIPKIKVLKDELELLSKDFNESNNKIEEITIEELSLSFIKSLLEKCSIIDALTHDEIKELIRGLTKSITWDGMTYDLKINFIGSK</sequence>
<proteinExistence type="predicted"/>
<accession>A0A964RSL3</accession>
<reference evidence="4" key="1">
    <citation type="submission" date="2019-12" db="EMBL/GenBank/DDBJ databases">
        <title>Microbes associate with the intestines of laboratory mice.</title>
        <authorList>
            <person name="Navarre W."/>
            <person name="Wong E."/>
        </authorList>
    </citation>
    <scope>NUCLEOTIDE SEQUENCE</scope>
    <source>
        <strain evidence="4">NM79_F5</strain>
    </source>
</reference>
<evidence type="ECO:0000259" key="3">
    <source>
        <dbReference type="PROSITE" id="PS51737"/>
    </source>
</evidence>
<dbReference type="GO" id="GO:0000150">
    <property type="term" value="F:DNA strand exchange activity"/>
    <property type="evidence" value="ECO:0007669"/>
    <property type="project" value="InterPro"/>
</dbReference>
<feature type="coiled-coil region" evidence="1">
    <location>
        <begin position="423"/>
        <end position="489"/>
    </location>
</feature>
<dbReference type="InterPro" id="IPR038109">
    <property type="entry name" value="DNA_bind_recomb_sf"/>
</dbReference>
<protein>
    <submittedName>
        <fullName evidence="4">Recombinase family protein</fullName>
    </submittedName>
</protein>
<dbReference type="Pfam" id="PF00239">
    <property type="entry name" value="Resolvase"/>
    <property type="match status" value="1"/>
</dbReference>